<keyword evidence="10 16" id="KW-0274">FAD</keyword>
<dbReference type="NCBIfam" id="TIGR01176">
    <property type="entry name" value="fum_red_Fp"/>
    <property type="match status" value="1"/>
</dbReference>
<evidence type="ECO:0000256" key="11">
    <source>
        <dbReference type="ARBA" id="ARBA00022982"/>
    </source>
</evidence>
<dbReference type="PIRSF" id="PIRSF000171">
    <property type="entry name" value="SDHA_APRA_LASPO"/>
    <property type="match status" value="1"/>
</dbReference>
<gene>
    <name evidence="19" type="primary">frdA</name>
    <name evidence="19" type="ORF">GCM10007414_33870</name>
</gene>
<keyword evidence="20" id="KW-1185">Reference proteome</keyword>
<evidence type="ECO:0000259" key="18">
    <source>
        <dbReference type="Pfam" id="PF02910"/>
    </source>
</evidence>
<dbReference type="InterPro" id="IPR003953">
    <property type="entry name" value="FAD-dep_OxRdtase_2_FAD-bd"/>
</dbReference>
<comment type="cofactor">
    <cofactor evidence="1 16">
        <name>FAD</name>
        <dbReference type="ChEBI" id="CHEBI:57692"/>
    </cofactor>
</comment>
<dbReference type="Gene3D" id="4.10.80.40">
    <property type="entry name" value="succinate dehydrogenase protein domain"/>
    <property type="match status" value="1"/>
</dbReference>
<evidence type="ECO:0000256" key="13">
    <source>
        <dbReference type="ARBA" id="ARBA00023136"/>
    </source>
</evidence>
<proteinExistence type="inferred from homology"/>
<dbReference type="Gene3D" id="3.50.50.60">
    <property type="entry name" value="FAD/NAD(P)-binding domain"/>
    <property type="match status" value="1"/>
</dbReference>
<protein>
    <recommendedName>
        <fullName evidence="5 16">Fumarate reductase flavoprotein subunit</fullName>
        <ecNumber evidence="4 16">1.3.5.1</ecNumber>
    </recommendedName>
</protein>
<dbReference type="EMBL" id="BMDY01000025">
    <property type="protein sequence ID" value="GGB17687.1"/>
    <property type="molecule type" value="Genomic_DNA"/>
</dbReference>
<evidence type="ECO:0000256" key="16">
    <source>
        <dbReference type="RuleBase" id="RU362050"/>
    </source>
</evidence>
<dbReference type="PANTHER" id="PTHR11632">
    <property type="entry name" value="SUCCINATE DEHYDROGENASE 2 FLAVOPROTEIN SUBUNIT"/>
    <property type="match status" value="1"/>
</dbReference>
<evidence type="ECO:0000313" key="19">
    <source>
        <dbReference type="EMBL" id="GGB17687.1"/>
    </source>
</evidence>
<dbReference type="Gene3D" id="1.20.58.100">
    <property type="entry name" value="Fumarate reductase/succinate dehydrogenase flavoprotein-like, C-terminal domain"/>
    <property type="match status" value="1"/>
</dbReference>
<name>A0ABQ1I544_9ALTE</name>
<dbReference type="PRINTS" id="PR00368">
    <property type="entry name" value="FADPNR"/>
</dbReference>
<dbReference type="SUPFAM" id="SSF56425">
    <property type="entry name" value="Succinate dehydrogenase/fumarate reductase flavoprotein, catalytic domain"/>
    <property type="match status" value="1"/>
</dbReference>
<dbReference type="SUPFAM" id="SSF51905">
    <property type="entry name" value="FAD/NAD(P)-binding domain"/>
    <property type="match status" value="1"/>
</dbReference>
<dbReference type="RefSeq" id="WP_055735071.1">
    <property type="nucleotide sequence ID" value="NZ_BMDY01000025.1"/>
</dbReference>
<dbReference type="InterPro" id="IPR027477">
    <property type="entry name" value="Succ_DH/fumarate_Rdtase_cat_sf"/>
</dbReference>
<dbReference type="InterPro" id="IPR005884">
    <property type="entry name" value="Fum_red_fp"/>
</dbReference>
<keyword evidence="6 16" id="KW-0813">Transport</keyword>
<sequence>MEVIKTDVAIVGAGGAGLRAAIEVAEQHPELEVALISKVYPMRSHTVAAEGGAAGVAQDHDSYDNHFNDTVSGGDWLCEQDVVEFFVERAPKELTQLEHWGCPWSRRPDGTVNVRRFGGMKIERTWFAADKSGFHILHTLFQTSTKYPSIKRFDEHFVLDLIVEDGQAKGVIALDIAEGIAKLIQAKSVIIATGGAGRVYRFNTNGGIVTGDGMALAYRHGVALRDMEFVQYHPTGLPGSGILMTEGCRGEGGILTNKDGYRYLQDYGLGPETPVGEPKNKYMELGPRDRLSQCFWQEAQLGRTIEGPNGDYVNLDLTHLGADYLHERLPFICELAKAYMGVDPVKEPIPVRPTVHYTMGGIETDGRCATSLKGLYAAGECSSVGLHGANRLGSNSLTEITVFGQVAGESAARNAIVTEHDDSAPLLAKAEQILANYQALKNTQGEEKPADIRNELGRTMEAGVGIYRTAETMQQTIDKIAELKQRYKNIKLVDDSEVFNTEWLYAVELGYLLDVAEAMAVSAINRKESRGSHQRIDGYEQRDDENYLKHTLAKYRPDDAPEISYSDVKITKSAPAERVYGAAADAQEAAKKQAEAN</sequence>
<feature type="domain" description="Fumarate reductase/succinate dehydrogenase flavoprotein-like C-terminal" evidence="18">
    <location>
        <begin position="453"/>
        <end position="580"/>
    </location>
</feature>
<evidence type="ECO:0000256" key="6">
    <source>
        <dbReference type="ARBA" id="ARBA00022448"/>
    </source>
</evidence>
<evidence type="ECO:0000256" key="5">
    <source>
        <dbReference type="ARBA" id="ARBA00014044"/>
    </source>
</evidence>
<evidence type="ECO:0000256" key="4">
    <source>
        <dbReference type="ARBA" id="ARBA00012792"/>
    </source>
</evidence>
<dbReference type="InterPro" id="IPR030664">
    <property type="entry name" value="SdhA/FrdA/AprA"/>
</dbReference>
<dbReference type="InterPro" id="IPR014006">
    <property type="entry name" value="Succ_Dhase_FrdA_Gneg"/>
</dbReference>
<dbReference type="NCBIfam" id="TIGR01812">
    <property type="entry name" value="sdhA_frdA_Gneg"/>
    <property type="match status" value="1"/>
</dbReference>
<dbReference type="Proteomes" id="UP000651977">
    <property type="component" value="Unassembled WGS sequence"/>
</dbReference>
<comment type="subunit">
    <text evidence="16">Part of an enzyme complex containing four subunits: a flavoprotein (FrdA), an iron-sulfur protein (FrdB), and two hydrophobic anchor proteins (FrdC and FrdD).</text>
</comment>
<comment type="catalytic activity">
    <reaction evidence="15 16">
        <text>a quinone + succinate = fumarate + a quinol</text>
        <dbReference type="Rhea" id="RHEA:40523"/>
        <dbReference type="ChEBI" id="CHEBI:24646"/>
        <dbReference type="ChEBI" id="CHEBI:29806"/>
        <dbReference type="ChEBI" id="CHEBI:30031"/>
        <dbReference type="ChEBI" id="CHEBI:132124"/>
        <dbReference type="EC" id="1.3.5.1"/>
    </reaction>
</comment>
<evidence type="ECO:0000256" key="7">
    <source>
        <dbReference type="ARBA" id="ARBA00022475"/>
    </source>
</evidence>
<evidence type="ECO:0000256" key="9">
    <source>
        <dbReference type="ARBA" id="ARBA00022741"/>
    </source>
</evidence>
<keyword evidence="12 16" id="KW-0560">Oxidoreductase</keyword>
<dbReference type="Pfam" id="PF02910">
    <property type="entry name" value="Succ_DH_flav_C"/>
    <property type="match status" value="1"/>
</dbReference>
<keyword evidence="7" id="KW-1003">Cell membrane</keyword>
<keyword evidence="9" id="KW-0547">Nucleotide-binding</keyword>
<comment type="similarity">
    <text evidence="3 16">Belongs to the FAD-dependent oxidoreductase 2 family. FRD/SDH subfamily.</text>
</comment>
<evidence type="ECO:0000256" key="2">
    <source>
        <dbReference type="ARBA" id="ARBA00004515"/>
    </source>
</evidence>
<evidence type="ECO:0000259" key="17">
    <source>
        <dbReference type="Pfam" id="PF00890"/>
    </source>
</evidence>
<evidence type="ECO:0000256" key="12">
    <source>
        <dbReference type="ARBA" id="ARBA00023002"/>
    </source>
</evidence>
<keyword evidence="8 16" id="KW-0285">Flavoprotein</keyword>
<evidence type="ECO:0000256" key="14">
    <source>
        <dbReference type="ARBA" id="ARBA00034412"/>
    </source>
</evidence>
<dbReference type="Gene3D" id="3.90.700.10">
    <property type="entry name" value="Succinate dehydrogenase/fumarate reductase flavoprotein, catalytic domain"/>
    <property type="match status" value="1"/>
</dbReference>
<dbReference type="PANTHER" id="PTHR11632:SF82">
    <property type="entry name" value="FUMARATE REDUCTASE FLAVOPROTEIN SUBUNIT"/>
    <property type="match status" value="1"/>
</dbReference>
<evidence type="ECO:0000256" key="1">
    <source>
        <dbReference type="ARBA" id="ARBA00001974"/>
    </source>
</evidence>
<organism evidence="19 20">
    <name type="scientific">Agarivorans gilvus</name>
    <dbReference type="NCBI Taxonomy" id="680279"/>
    <lineage>
        <taxon>Bacteria</taxon>
        <taxon>Pseudomonadati</taxon>
        <taxon>Pseudomonadota</taxon>
        <taxon>Gammaproteobacteria</taxon>
        <taxon>Alteromonadales</taxon>
        <taxon>Alteromonadaceae</taxon>
        <taxon>Agarivorans</taxon>
    </lineage>
</organism>
<dbReference type="InterPro" id="IPR036188">
    <property type="entry name" value="FAD/NAD-bd_sf"/>
</dbReference>
<evidence type="ECO:0000256" key="10">
    <source>
        <dbReference type="ARBA" id="ARBA00022827"/>
    </source>
</evidence>
<evidence type="ECO:0000313" key="20">
    <source>
        <dbReference type="Proteomes" id="UP000651977"/>
    </source>
</evidence>
<dbReference type="Pfam" id="PF00890">
    <property type="entry name" value="FAD_binding_2"/>
    <property type="match status" value="1"/>
</dbReference>
<keyword evidence="11 16" id="KW-0249">Electron transport</keyword>
<dbReference type="InterPro" id="IPR003952">
    <property type="entry name" value="FRD_SDH_FAD_BS"/>
</dbReference>
<reference evidence="20" key="1">
    <citation type="journal article" date="2019" name="Int. J. Syst. Evol. Microbiol.">
        <title>The Global Catalogue of Microorganisms (GCM) 10K type strain sequencing project: providing services to taxonomists for standard genome sequencing and annotation.</title>
        <authorList>
            <consortium name="The Broad Institute Genomics Platform"/>
            <consortium name="The Broad Institute Genome Sequencing Center for Infectious Disease"/>
            <person name="Wu L."/>
            <person name="Ma J."/>
        </authorList>
    </citation>
    <scope>NUCLEOTIDE SEQUENCE [LARGE SCALE GENOMIC DNA]</scope>
    <source>
        <strain evidence="20">CGMCC 1.10131</strain>
    </source>
</reference>
<feature type="domain" description="FAD-dependent oxidoreductase 2 FAD-binding" evidence="17">
    <location>
        <begin position="7"/>
        <end position="397"/>
    </location>
</feature>
<dbReference type="InterPro" id="IPR015939">
    <property type="entry name" value="Fum_Rdtase/Succ_DH_flav-like_C"/>
</dbReference>
<comment type="caution">
    <text evidence="19">The sequence shown here is derived from an EMBL/GenBank/DDBJ whole genome shotgun (WGS) entry which is preliminary data.</text>
</comment>
<evidence type="ECO:0000256" key="15">
    <source>
        <dbReference type="ARBA" id="ARBA00049220"/>
    </source>
</evidence>
<evidence type="ECO:0000256" key="3">
    <source>
        <dbReference type="ARBA" id="ARBA00008040"/>
    </source>
</evidence>
<dbReference type="SUPFAM" id="SSF46977">
    <property type="entry name" value="Succinate dehydrogenase/fumarate reductase flavoprotein C-terminal domain"/>
    <property type="match status" value="1"/>
</dbReference>
<comment type="catalytic activity">
    <reaction evidence="14">
        <text>a menaquinone + succinate = a menaquinol + fumarate</text>
        <dbReference type="Rhea" id="RHEA:27834"/>
        <dbReference type="Rhea" id="RHEA-COMP:9537"/>
        <dbReference type="Rhea" id="RHEA-COMP:9539"/>
        <dbReference type="ChEBI" id="CHEBI:16374"/>
        <dbReference type="ChEBI" id="CHEBI:18151"/>
        <dbReference type="ChEBI" id="CHEBI:29806"/>
        <dbReference type="ChEBI" id="CHEBI:30031"/>
        <dbReference type="EC" id="1.3.5.1"/>
    </reaction>
</comment>
<dbReference type="EC" id="1.3.5.1" evidence="4 16"/>
<dbReference type="NCBIfam" id="NF006686">
    <property type="entry name" value="PRK09231.1"/>
    <property type="match status" value="1"/>
</dbReference>
<evidence type="ECO:0000256" key="8">
    <source>
        <dbReference type="ARBA" id="ARBA00022630"/>
    </source>
</evidence>
<comment type="subcellular location">
    <subcellularLocation>
        <location evidence="2">Cell inner membrane</location>
        <topology evidence="2">Peripheral membrane protein</topology>
        <orientation evidence="2">Cytoplasmic side</orientation>
    </subcellularLocation>
</comment>
<dbReference type="InterPro" id="IPR037099">
    <property type="entry name" value="Fum_R/Succ_DH_flav-like_C_sf"/>
</dbReference>
<keyword evidence="13" id="KW-0472">Membrane</keyword>
<accession>A0ABQ1I544</accession>
<dbReference type="PROSITE" id="PS00504">
    <property type="entry name" value="FRD_SDH_FAD_BINDING"/>
    <property type="match status" value="1"/>
</dbReference>